<keyword evidence="7" id="KW-0732">Signal</keyword>
<sequence>MWTLYIINILALTSYTHAAANLYGKFAWKSLDYAFPSEYSRTEALYTGDFIPENNLPVGIEIWKNKMFITVPRWDKGVPSTLNYVPLDIAYDESPKLIPYPNWETNKEGNCQGLTTTYRVRVDECDRLWVLDSGTVGIGNLTQQVCPYALHAFNLKNDRQILRYQFKDDDVNANTFIANIAVEVGHTCDDTWVYASDELGYGLLVYDLKENDSWRFEHGFFHPDPLKGDFNIAGLNFQWEAEGIFGIALSPRNSIERLLFFHPLASHREFVVPTNVLKAKPDKDSYHKFIALAEHLGHSTAQTMTEDGIMLFNLVDLNAIGCWNWNDPYDIKHQAIVAKDDIALVFPSDVRVVDGNVWVMSDRMPVHLISKLDFNDVNFRVMFFSLHEAVSGTVCQNGKTGIHNAILPL</sequence>
<keyword evidence="5" id="KW-0964">Secreted</keyword>
<dbReference type="GO" id="GO:0005576">
    <property type="term" value="C:extracellular region"/>
    <property type="evidence" value="ECO:0007669"/>
    <property type="project" value="UniProtKB-SubCell"/>
</dbReference>
<protein>
    <recommendedName>
        <fullName evidence="4">Protein yellow</fullName>
    </recommendedName>
</protein>
<dbReference type="AlphaFoldDB" id="A0A5C1ZX98"/>
<dbReference type="InterPro" id="IPR017996">
    <property type="entry name" value="MRJP/yellow-related"/>
</dbReference>
<proteinExistence type="evidence at transcript level"/>
<comment type="subcellular location">
    <subcellularLocation>
        <location evidence="2">Secreted</location>
    </subcellularLocation>
</comment>
<dbReference type="PANTHER" id="PTHR10009">
    <property type="entry name" value="PROTEIN YELLOW-RELATED"/>
    <property type="match status" value="1"/>
</dbReference>
<dbReference type="PANTHER" id="PTHR10009:SF14">
    <property type="entry name" value="PROTEIN YELLOW"/>
    <property type="match status" value="1"/>
</dbReference>
<reference evidence="8" key="1">
    <citation type="journal article" date="2019" name="Int. J. Mol. Sci.">
        <title>Three Melanin Pathway Genes, TH, yellow, and aaNAT, Regulate Pigmentation in the Twin-Spotted Assassin Bug, Platymeris biguttatus (Linnaeus).</title>
        <authorList>
            <person name="Zhang Y."/>
            <person name="Li H."/>
            <person name="Du J."/>
            <person name="Zhang J."/>
            <person name="Shen J."/>
            <person name="Cai W."/>
        </authorList>
    </citation>
    <scope>NUCLEOTIDE SEQUENCE</scope>
</reference>
<comment type="similarity">
    <text evidence="3">Belongs to the major royal jelly protein family.</text>
</comment>
<dbReference type="EMBL" id="MK426756">
    <property type="protein sequence ID" value="QEO33343.1"/>
    <property type="molecule type" value="mRNA"/>
</dbReference>
<evidence type="ECO:0000313" key="8">
    <source>
        <dbReference type="EMBL" id="QEO33343.1"/>
    </source>
</evidence>
<evidence type="ECO:0000256" key="2">
    <source>
        <dbReference type="ARBA" id="ARBA00004613"/>
    </source>
</evidence>
<accession>A0A5C1ZX98</accession>
<feature type="signal peptide" evidence="7">
    <location>
        <begin position="1"/>
        <end position="18"/>
    </location>
</feature>
<keyword evidence="6" id="KW-0325">Glycoprotein</keyword>
<organism evidence="8">
    <name type="scientific">Platymeris biguttatus</name>
    <name type="common">Two-spotted assassin bug</name>
    <dbReference type="NCBI Taxonomy" id="2588089"/>
    <lineage>
        <taxon>Eukaryota</taxon>
        <taxon>Metazoa</taxon>
        <taxon>Ecdysozoa</taxon>
        <taxon>Arthropoda</taxon>
        <taxon>Hexapoda</taxon>
        <taxon>Insecta</taxon>
        <taxon>Pterygota</taxon>
        <taxon>Neoptera</taxon>
        <taxon>Paraneoptera</taxon>
        <taxon>Hemiptera</taxon>
        <taxon>Heteroptera</taxon>
        <taxon>Panheteroptera</taxon>
        <taxon>Cimicomorpha</taxon>
        <taxon>Reduviidae</taxon>
        <taxon>Platymeris</taxon>
    </lineage>
</organism>
<name>A0A5C1ZX98_PLABI</name>
<comment type="function">
    <text evidence="1">Controls the pigmentation pattern of the adult cuticle and larval mouth parts.</text>
</comment>
<dbReference type="Pfam" id="PF03022">
    <property type="entry name" value="MRJP"/>
    <property type="match status" value="1"/>
</dbReference>
<dbReference type="InterPro" id="IPR011042">
    <property type="entry name" value="6-blade_b-propeller_TolB-like"/>
</dbReference>
<evidence type="ECO:0000256" key="7">
    <source>
        <dbReference type="SAM" id="SignalP"/>
    </source>
</evidence>
<feature type="chain" id="PRO_5022874610" description="Protein yellow" evidence="7">
    <location>
        <begin position="19"/>
        <end position="409"/>
    </location>
</feature>
<evidence type="ECO:0000256" key="6">
    <source>
        <dbReference type="ARBA" id="ARBA00023180"/>
    </source>
</evidence>
<evidence type="ECO:0000256" key="5">
    <source>
        <dbReference type="ARBA" id="ARBA00022525"/>
    </source>
</evidence>
<dbReference type="PRINTS" id="PR01366">
    <property type="entry name" value="ROYALJELLY"/>
</dbReference>
<evidence type="ECO:0000256" key="1">
    <source>
        <dbReference type="ARBA" id="ARBA00002855"/>
    </source>
</evidence>
<dbReference type="Gene3D" id="2.120.10.30">
    <property type="entry name" value="TolB, C-terminal domain"/>
    <property type="match status" value="1"/>
</dbReference>
<evidence type="ECO:0000256" key="4">
    <source>
        <dbReference type="ARBA" id="ARBA00014360"/>
    </source>
</evidence>
<gene>
    <name evidence="8" type="primary">yellow</name>
</gene>
<evidence type="ECO:0000256" key="3">
    <source>
        <dbReference type="ARBA" id="ARBA00009127"/>
    </source>
</evidence>